<dbReference type="EMBL" id="JAUEPR010000075">
    <property type="protein sequence ID" value="KAK0467529.1"/>
    <property type="molecule type" value="Genomic_DNA"/>
</dbReference>
<evidence type="ECO:0000256" key="1">
    <source>
        <dbReference type="SAM" id="SignalP"/>
    </source>
</evidence>
<protein>
    <recommendedName>
        <fullName evidence="4">Secreted protein</fullName>
    </recommendedName>
</protein>
<dbReference type="Proteomes" id="UP001175227">
    <property type="component" value="Unassembled WGS sequence"/>
</dbReference>
<keyword evidence="3" id="KW-1185">Reference proteome</keyword>
<feature type="signal peptide" evidence="1">
    <location>
        <begin position="1"/>
        <end position="31"/>
    </location>
</feature>
<feature type="chain" id="PRO_5041250945" description="Secreted protein" evidence="1">
    <location>
        <begin position="32"/>
        <end position="83"/>
    </location>
</feature>
<evidence type="ECO:0000313" key="2">
    <source>
        <dbReference type="EMBL" id="KAK0467529.1"/>
    </source>
</evidence>
<name>A0AA39NKW1_9AGAR</name>
<evidence type="ECO:0008006" key="4">
    <source>
        <dbReference type="Google" id="ProtNLM"/>
    </source>
</evidence>
<keyword evidence="1" id="KW-0732">Signal</keyword>
<evidence type="ECO:0000313" key="3">
    <source>
        <dbReference type="Proteomes" id="UP001175227"/>
    </source>
</evidence>
<organism evidence="2 3">
    <name type="scientific">Armillaria novae-zelandiae</name>
    <dbReference type="NCBI Taxonomy" id="153914"/>
    <lineage>
        <taxon>Eukaryota</taxon>
        <taxon>Fungi</taxon>
        <taxon>Dikarya</taxon>
        <taxon>Basidiomycota</taxon>
        <taxon>Agaricomycotina</taxon>
        <taxon>Agaricomycetes</taxon>
        <taxon>Agaricomycetidae</taxon>
        <taxon>Agaricales</taxon>
        <taxon>Marasmiineae</taxon>
        <taxon>Physalacriaceae</taxon>
        <taxon>Armillaria</taxon>
    </lineage>
</organism>
<comment type="caution">
    <text evidence="2">The sequence shown here is derived from an EMBL/GenBank/DDBJ whole genome shotgun (WGS) entry which is preliminary data.</text>
</comment>
<sequence>MLGSCSCLLSFLTSSPVSILVELLNSVQVLCKTVRTRWAFRTCHLAITTNRVVHLHWLTLIPDHRVWSKVQRIYAFWRSSNST</sequence>
<accession>A0AA39NKW1</accession>
<gene>
    <name evidence="2" type="ORF">IW261DRAFT_1519787</name>
</gene>
<reference evidence="2" key="1">
    <citation type="submission" date="2023-06" db="EMBL/GenBank/DDBJ databases">
        <authorList>
            <consortium name="Lawrence Berkeley National Laboratory"/>
            <person name="Ahrendt S."/>
            <person name="Sahu N."/>
            <person name="Indic B."/>
            <person name="Wong-Bajracharya J."/>
            <person name="Merenyi Z."/>
            <person name="Ke H.-M."/>
            <person name="Monk M."/>
            <person name="Kocsube S."/>
            <person name="Drula E."/>
            <person name="Lipzen A."/>
            <person name="Balint B."/>
            <person name="Henrissat B."/>
            <person name="Andreopoulos B."/>
            <person name="Martin F.M."/>
            <person name="Harder C.B."/>
            <person name="Rigling D."/>
            <person name="Ford K.L."/>
            <person name="Foster G.D."/>
            <person name="Pangilinan J."/>
            <person name="Papanicolaou A."/>
            <person name="Barry K."/>
            <person name="LaButti K."/>
            <person name="Viragh M."/>
            <person name="Koriabine M."/>
            <person name="Yan M."/>
            <person name="Riley R."/>
            <person name="Champramary S."/>
            <person name="Plett K.L."/>
            <person name="Tsai I.J."/>
            <person name="Slot J."/>
            <person name="Sipos G."/>
            <person name="Plett J."/>
            <person name="Nagy L.G."/>
            <person name="Grigoriev I.V."/>
        </authorList>
    </citation>
    <scope>NUCLEOTIDE SEQUENCE</scope>
    <source>
        <strain evidence="2">ICMP 16352</strain>
    </source>
</reference>
<proteinExistence type="predicted"/>
<dbReference type="AlphaFoldDB" id="A0AA39NKW1"/>